<name>A0A8X6REQ5_TRICX</name>
<dbReference type="AlphaFoldDB" id="A0A8X6REQ5"/>
<dbReference type="Proteomes" id="UP000887159">
    <property type="component" value="Unassembled WGS sequence"/>
</dbReference>
<protein>
    <submittedName>
        <fullName evidence="1">DUF4817 domain-containing protein</fullName>
    </submittedName>
</protein>
<gene>
    <name evidence="1" type="primary">X975_18776</name>
    <name evidence="1" type="ORF">TNCV_3412291</name>
</gene>
<proteinExistence type="predicted"/>
<comment type="caution">
    <text evidence="1">The sequence shown here is derived from an EMBL/GenBank/DDBJ whole genome shotgun (WGS) entry which is preliminary data.</text>
</comment>
<organism evidence="1 2">
    <name type="scientific">Trichonephila clavipes</name>
    <name type="common">Golden silk orbweaver</name>
    <name type="synonym">Nephila clavipes</name>
    <dbReference type="NCBI Taxonomy" id="2585209"/>
    <lineage>
        <taxon>Eukaryota</taxon>
        <taxon>Metazoa</taxon>
        <taxon>Ecdysozoa</taxon>
        <taxon>Arthropoda</taxon>
        <taxon>Chelicerata</taxon>
        <taxon>Arachnida</taxon>
        <taxon>Araneae</taxon>
        <taxon>Araneomorphae</taxon>
        <taxon>Entelegynae</taxon>
        <taxon>Araneoidea</taxon>
        <taxon>Nephilidae</taxon>
        <taxon>Trichonephila</taxon>
    </lineage>
</organism>
<reference evidence="1" key="1">
    <citation type="submission" date="2020-08" db="EMBL/GenBank/DDBJ databases">
        <title>Multicomponent nature underlies the extraordinary mechanical properties of spider dragline silk.</title>
        <authorList>
            <person name="Kono N."/>
            <person name="Nakamura H."/>
            <person name="Mori M."/>
            <person name="Yoshida Y."/>
            <person name="Ohtoshi R."/>
            <person name="Malay A.D."/>
            <person name="Moran D.A.P."/>
            <person name="Tomita M."/>
            <person name="Numata K."/>
            <person name="Arakawa K."/>
        </authorList>
    </citation>
    <scope>NUCLEOTIDE SEQUENCE</scope>
</reference>
<accession>A0A8X6REQ5</accession>
<evidence type="ECO:0000313" key="2">
    <source>
        <dbReference type="Proteomes" id="UP000887159"/>
    </source>
</evidence>
<dbReference type="EMBL" id="BMAU01021176">
    <property type="protein sequence ID" value="GFX93866.1"/>
    <property type="molecule type" value="Genomic_DNA"/>
</dbReference>
<keyword evidence="2" id="KW-1185">Reference proteome</keyword>
<sequence>MCGLSIGNGRAALQIYHAQFSYRRMPDHRIFERLHRQLRETRSFHITRRDVCRRRVVHSSSLEESILNVLSDRPGSSTRSDDQDVSVNHQTVCGMLNENLLHLFHFQRVQACRLSSPTTSRRYSNVRCSWTS</sequence>
<evidence type="ECO:0000313" key="1">
    <source>
        <dbReference type="EMBL" id="GFX93866.1"/>
    </source>
</evidence>